<dbReference type="GO" id="GO:0008270">
    <property type="term" value="F:zinc ion binding"/>
    <property type="evidence" value="ECO:0007669"/>
    <property type="project" value="UniProtKB-KW"/>
</dbReference>
<protein>
    <recommendedName>
        <fullName evidence="2">GATA-type domain-containing protein</fullName>
    </recommendedName>
</protein>
<dbReference type="GO" id="GO:0043565">
    <property type="term" value="F:sequence-specific DNA binding"/>
    <property type="evidence" value="ECO:0007669"/>
    <property type="project" value="InterPro"/>
</dbReference>
<accession>A0A433Q7C9</accession>
<dbReference type="GO" id="GO:0006355">
    <property type="term" value="P:regulation of DNA-templated transcription"/>
    <property type="evidence" value="ECO:0007669"/>
    <property type="project" value="InterPro"/>
</dbReference>
<evidence type="ECO:0000256" key="1">
    <source>
        <dbReference type="PROSITE-ProRule" id="PRU00094"/>
    </source>
</evidence>
<proteinExistence type="predicted"/>
<name>A0A433Q7C9_9FUNG</name>
<dbReference type="Proteomes" id="UP000274822">
    <property type="component" value="Unassembled WGS sequence"/>
</dbReference>
<dbReference type="Gene3D" id="3.30.50.10">
    <property type="entry name" value="Erythroid Transcription Factor GATA-1, subunit A"/>
    <property type="match status" value="1"/>
</dbReference>
<dbReference type="SUPFAM" id="SSF57716">
    <property type="entry name" value="Glucocorticoid receptor-like (DNA-binding domain)"/>
    <property type="match status" value="1"/>
</dbReference>
<dbReference type="CDD" id="cd00202">
    <property type="entry name" value="ZnF_GATA"/>
    <property type="match status" value="1"/>
</dbReference>
<comment type="caution">
    <text evidence="3">The sequence shown here is derived from an EMBL/GenBank/DDBJ whole genome shotgun (WGS) entry which is preliminary data.</text>
</comment>
<keyword evidence="4" id="KW-1185">Reference proteome</keyword>
<evidence type="ECO:0000259" key="2">
    <source>
        <dbReference type="PROSITE" id="PS50114"/>
    </source>
</evidence>
<evidence type="ECO:0000313" key="3">
    <source>
        <dbReference type="EMBL" id="RUS25676.1"/>
    </source>
</evidence>
<keyword evidence="1" id="KW-0863">Zinc-finger</keyword>
<keyword evidence="1" id="KW-0862">Zinc</keyword>
<sequence length="170" mass="18326">MRKGPLGEKTLCNACGLYYQKNNTARPLVPDGYDIVDSHMHGADPAAAFKEARAAAVAAAEEFDQAGNADAPAVASLSSSEANSAANSPPSTPLPDWITILRNRLLNKFPHDSFEIIQRAVGEFRIKCHDCPGKLYTPGPGNTLENFEIHLNNRHHRSAVEQRTAVHGGA</sequence>
<dbReference type="Pfam" id="PF00320">
    <property type="entry name" value="GATA"/>
    <property type="match status" value="1"/>
</dbReference>
<dbReference type="EMBL" id="RBNJ01012335">
    <property type="protein sequence ID" value="RUS25676.1"/>
    <property type="molecule type" value="Genomic_DNA"/>
</dbReference>
<dbReference type="PROSITE" id="PS50114">
    <property type="entry name" value="GATA_ZN_FINGER_2"/>
    <property type="match status" value="1"/>
</dbReference>
<reference evidence="3 4" key="1">
    <citation type="journal article" date="2018" name="New Phytol.">
        <title>Phylogenomics of Endogonaceae and evolution of mycorrhizas within Mucoromycota.</title>
        <authorList>
            <person name="Chang Y."/>
            <person name="Desiro A."/>
            <person name="Na H."/>
            <person name="Sandor L."/>
            <person name="Lipzen A."/>
            <person name="Clum A."/>
            <person name="Barry K."/>
            <person name="Grigoriev I.V."/>
            <person name="Martin F.M."/>
            <person name="Stajich J.E."/>
            <person name="Smith M.E."/>
            <person name="Bonito G."/>
            <person name="Spatafora J.W."/>
        </authorList>
    </citation>
    <scope>NUCLEOTIDE SEQUENCE [LARGE SCALE GENOMIC DNA]</scope>
    <source>
        <strain evidence="3 4">AD002</strain>
    </source>
</reference>
<dbReference type="InterPro" id="IPR013088">
    <property type="entry name" value="Znf_NHR/GATA"/>
</dbReference>
<gene>
    <name evidence="3" type="ORF">BC938DRAFT_471807</name>
</gene>
<evidence type="ECO:0000313" key="4">
    <source>
        <dbReference type="Proteomes" id="UP000274822"/>
    </source>
</evidence>
<dbReference type="AlphaFoldDB" id="A0A433Q7C9"/>
<keyword evidence="1" id="KW-0479">Metal-binding</keyword>
<organism evidence="3 4">
    <name type="scientific">Jimgerdemannia flammicorona</name>
    <dbReference type="NCBI Taxonomy" id="994334"/>
    <lineage>
        <taxon>Eukaryota</taxon>
        <taxon>Fungi</taxon>
        <taxon>Fungi incertae sedis</taxon>
        <taxon>Mucoromycota</taxon>
        <taxon>Mucoromycotina</taxon>
        <taxon>Endogonomycetes</taxon>
        <taxon>Endogonales</taxon>
        <taxon>Endogonaceae</taxon>
        <taxon>Jimgerdemannia</taxon>
    </lineage>
</organism>
<dbReference type="InterPro" id="IPR000679">
    <property type="entry name" value="Znf_GATA"/>
</dbReference>
<dbReference type="SMART" id="SM00401">
    <property type="entry name" value="ZnF_GATA"/>
    <property type="match status" value="1"/>
</dbReference>
<feature type="domain" description="GATA-type" evidence="2">
    <location>
        <begin position="11"/>
        <end position="39"/>
    </location>
</feature>